<dbReference type="PANTHER" id="PTHR43143">
    <property type="entry name" value="METALLOPHOSPHOESTERASE, CALCINEURIN SUPERFAMILY"/>
    <property type="match status" value="1"/>
</dbReference>
<name>A0A1I3B4X2_9PLAN</name>
<dbReference type="Proteomes" id="UP000199518">
    <property type="component" value="Unassembled WGS sequence"/>
</dbReference>
<proteinExistence type="predicted"/>
<dbReference type="STRING" id="1576369.SAMN05421753_101233"/>
<dbReference type="Gene3D" id="3.60.21.10">
    <property type="match status" value="1"/>
</dbReference>
<dbReference type="SUPFAM" id="SSF56300">
    <property type="entry name" value="Metallo-dependent phosphatases"/>
    <property type="match status" value="1"/>
</dbReference>
<feature type="chain" id="PRO_5011435731" evidence="1">
    <location>
        <begin position="26"/>
        <end position="352"/>
    </location>
</feature>
<sequence length="352" mass="39275">MTLRNVMNVFLTVTLSFAAASSACAETLSPLPAGAFSIVLIPDTQAYKGEGVKGGKDSTDPVTNPIFAAHTKWISENIGKQNIVFVSHVGDIVDINEPRQWKVAQACMDVIHGKIPYGISVGNHDMTTKGDSSLFQEHFPKSRFDGCGWYGGCFPGYDTRPQISGNNANSYQLFSAGGQDYIFLHMECNAPDDVVEWANKLLNQHADRRAFITCHMGWGPLQHPKDNDGYVTDPKGRMQWGKIHGERGNTPQQLWDKCYRKHANLIAVFSGDQSRTQAYKAATPGDEGNIVHELLQDYGSGWLRMYRFLPADNRVEAITFDPRTEELCEGTKLVPNREEHQFQFTIQNSVNK</sequence>
<reference evidence="4" key="1">
    <citation type="submission" date="2016-10" db="EMBL/GenBank/DDBJ databases">
        <authorList>
            <person name="Varghese N."/>
            <person name="Submissions S."/>
        </authorList>
    </citation>
    <scope>NUCLEOTIDE SEQUENCE [LARGE SCALE GENOMIC DNA]</scope>
    <source>
        <strain evidence="4">DSM 26348</strain>
    </source>
</reference>
<dbReference type="PANTHER" id="PTHR43143:SF5">
    <property type="entry name" value="SECRETED PROTEIN"/>
    <property type="match status" value="1"/>
</dbReference>
<dbReference type="InterPro" id="IPR004843">
    <property type="entry name" value="Calcineurin-like_PHP"/>
</dbReference>
<evidence type="ECO:0000313" key="3">
    <source>
        <dbReference type="EMBL" id="SFH57240.1"/>
    </source>
</evidence>
<dbReference type="InterPro" id="IPR051918">
    <property type="entry name" value="STPP_CPPED1"/>
</dbReference>
<gene>
    <name evidence="3" type="ORF">SAMN05421753_101233</name>
</gene>
<keyword evidence="4" id="KW-1185">Reference proteome</keyword>
<keyword evidence="1" id="KW-0732">Signal</keyword>
<evidence type="ECO:0000313" key="4">
    <source>
        <dbReference type="Proteomes" id="UP000199518"/>
    </source>
</evidence>
<organism evidence="3 4">
    <name type="scientific">Planctomicrobium piriforme</name>
    <dbReference type="NCBI Taxonomy" id="1576369"/>
    <lineage>
        <taxon>Bacteria</taxon>
        <taxon>Pseudomonadati</taxon>
        <taxon>Planctomycetota</taxon>
        <taxon>Planctomycetia</taxon>
        <taxon>Planctomycetales</taxon>
        <taxon>Planctomycetaceae</taxon>
        <taxon>Planctomicrobium</taxon>
    </lineage>
</organism>
<feature type="domain" description="Calcineurin-like phosphoesterase" evidence="2">
    <location>
        <begin position="38"/>
        <end position="233"/>
    </location>
</feature>
<dbReference type="OrthoDB" id="9772095at2"/>
<dbReference type="EMBL" id="FOQD01000001">
    <property type="protein sequence ID" value="SFH57240.1"/>
    <property type="molecule type" value="Genomic_DNA"/>
</dbReference>
<dbReference type="PROSITE" id="PS51257">
    <property type="entry name" value="PROKAR_LIPOPROTEIN"/>
    <property type="match status" value="1"/>
</dbReference>
<dbReference type="Pfam" id="PF00149">
    <property type="entry name" value="Metallophos"/>
    <property type="match status" value="1"/>
</dbReference>
<accession>A0A1I3B4X2</accession>
<dbReference type="AlphaFoldDB" id="A0A1I3B4X2"/>
<evidence type="ECO:0000256" key="1">
    <source>
        <dbReference type="SAM" id="SignalP"/>
    </source>
</evidence>
<dbReference type="InterPro" id="IPR029052">
    <property type="entry name" value="Metallo-depent_PP-like"/>
</dbReference>
<protein>
    <submittedName>
        <fullName evidence="3">Calcineurin-like phosphoesterase</fullName>
    </submittedName>
</protein>
<dbReference type="GO" id="GO:0016787">
    <property type="term" value="F:hydrolase activity"/>
    <property type="evidence" value="ECO:0007669"/>
    <property type="project" value="InterPro"/>
</dbReference>
<feature type="signal peptide" evidence="1">
    <location>
        <begin position="1"/>
        <end position="25"/>
    </location>
</feature>
<evidence type="ECO:0000259" key="2">
    <source>
        <dbReference type="Pfam" id="PF00149"/>
    </source>
</evidence>